<reference evidence="5" key="2">
    <citation type="submission" date="2020-09" db="EMBL/GenBank/DDBJ databases">
        <authorList>
            <person name="Sun Q."/>
            <person name="Kim S."/>
        </authorList>
    </citation>
    <scope>NUCLEOTIDE SEQUENCE</scope>
    <source>
        <strain evidence="5">KCTC 42097</strain>
    </source>
</reference>
<sequence>MLGISGKHPILLLTQEEDPSMIDAEKFSGQCHCGSVRFNVRLSDGLKTARRCTCSYCRMRGAVAVSARLADLEVIEGQDKLTLYTFNTGTAKHHFCSVCGIYVFHQRRSNPEEYGINAACLDDISPFDFACIPVFDGVNHPKDVPGRSGLVGTLEFHPREGETPPARMSKD</sequence>
<keyword evidence="2" id="KW-0479">Metal-binding</keyword>
<keyword evidence="6" id="KW-1185">Reference proteome</keyword>
<evidence type="ECO:0000259" key="4">
    <source>
        <dbReference type="PROSITE" id="PS51891"/>
    </source>
</evidence>
<comment type="similarity">
    <text evidence="1">Belongs to the Gfa family.</text>
</comment>
<dbReference type="EMBL" id="BMZO01000005">
    <property type="protein sequence ID" value="GHC71633.1"/>
    <property type="molecule type" value="Genomic_DNA"/>
</dbReference>
<dbReference type="InterPro" id="IPR006913">
    <property type="entry name" value="CENP-V/GFA"/>
</dbReference>
<dbReference type="GO" id="GO:0016846">
    <property type="term" value="F:carbon-sulfur lyase activity"/>
    <property type="evidence" value="ECO:0007669"/>
    <property type="project" value="InterPro"/>
</dbReference>
<dbReference type="AlphaFoldDB" id="A0A8J3GH01"/>
<dbReference type="PROSITE" id="PS51891">
    <property type="entry name" value="CENP_V_GFA"/>
    <property type="match status" value="1"/>
</dbReference>
<protein>
    <recommendedName>
        <fullName evidence="4">CENP-V/GFA domain-containing protein</fullName>
    </recommendedName>
</protein>
<dbReference type="Gene3D" id="2.170.150.70">
    <property type="match status" value="1"/>
</dbReference>
<evidence type="ECO:0000256" key="1">
    <source>
        <dbReference type="ARBA" id="ARBA00005495"/>
    </source>
</evidence>
<dbReference type="InterPro" id="IPR011057">
    <property type="entry name" value="Mss4-like_sf"/>
</dbReference>
<dbReference type="InterPro" id="IPR052355">
    <property type="entry name" value="CENP-V-like"/>
</dbReference>
<name>A0A8J3GH01_9HYPH</name>
<dbReference type="GO" id="GO:0046872">
    <property type="term" value="F:metal ion binding"/>
    <property type="evidence" value="ECO:0007669"/>
    <property type="project" value="UniProtKB-KW"/>
</dbReference>
<evidence type="ECO:0000313" key="6">
    <source>
        <dbReference type="Proteomes" id="UP000641137"/>
    </source>
</evidence>
<accession>A0A8J3GH01</accession>
<reference evidence="5" key="1">
    <citation type="journal article" date="2014" name="Int. J. Syst. Evol. Microbiol.">
        <title>Complete genome sequence of Corynebacterium casei LMG S-19264T (=DSM 44701T), isolated from a smear-ripened cheese.</title>
        <authorList>
            <consortium name="US DOE Joint Genome Institute (JGI-PGF)"/>
            <person name="Walter F."/>
            <person name="Albersmeier A."/>
            <person name="Kalinowski J."/>
            <person name="Ruckert C."/>
        </authorList>
    </citation>
    <scope>NUCLEOTIDE SEQUENCE</scope>
    <source>
        <strain evidence="5">KCTC 42097</strain>
    </source>
</reference>
<organism evidence="5 6">
    <name type="scientific">Limoniibacter endophyticus</name>
    <dbReference type="NCBI Taxonomy" id="1565040"/>
    <lineage>
        <taxon>Bacteria</taxon>
        <taxon>Pseudomonadati</taxon>
        <taxon>Pseudomonadota</taxon>
        <taxon>Alphaproteobacteria</taxon>
        <taxon>Hyphomicrobiales</taxon>
        <taxon>Bartonellaceae</taxon>
        <taxon>Limoniibacter</taxon>
    </lineage>
</organism>
<feature type="domain" description="CENP-V/GFA" evidence="4">
    <location>
        <begin position="27"/>
        <end position="128"/>
    </location>
</feature>
<keyword evidence="3" id="KW-0862">Zinc</keyword>
<dbReference type="SUPFAM" id="SSF51316">
    <property type="entry name" value="Mss4-like"/>
    <property type="match status" value="1"/>
</dbReference>
<comment type="caution">
    <text evidence="5">The sequence shown here is derived from an EMBL/GenBank/DDBJ whole genome shotgun (WGS) entry which is preliminary data.</text>
</comment>
<proteinExistence type="inferred from homology"/>
<dbReference type="Proteomes" id="UP000641137">
    <property type="component" value="Unassembled WGS sequence"/>
</dbReference>
<gene>
    <name evidence="5" type="ORF">GCM10010136_19020</name>
</gene>
<dbReference type="PANTHER" id="PTHR28620:SF1">
    <property type="entry name" value="CENP-V_GFA DOMAIN-CONTAINING PROTEIN"/>
    <property type="match status" value="1"/>
</dbReference>
<dbReference type="PANTHER" id="PTHR28620">
    <property type="entry name" value="CENTROMERE PROTEIN V"/>
    <property type="match status" value="1"/>
</dbReference>
<dbReference type="Pfam" id="PF04828">
    <property type="entry name" value="GFA"/>
    <property type="match status" value="1"/>
</dbReference>
<evidence type="ECO:0000313" key="5">
    <source>
        <dbReference type="EMBL" id="GHC71633.1"/>
    </source>
</evidence>
<evidence type="ECO:0000256" key="2">
    <source>
        <dbReference type="ARBA" id="ARBA00022723"/>
    </source>
</evidence>
<evidence type="ECO:0000256" key="3">
    <source>
        <dbReference type="ARBA" id="ARBA00022833"/>
    </source>
</evidence>